<evidence type="ECO:0000313" key="3">
    <source>
        <dbReference type="Proteomes" id="UP000321577"/>
    </source>
</evidence>
<keyword evidence="1" id="KW-1133">Transmembrane helix</keyword>
<dbReference type="EMBL" id="BKAG01000011">
    <property type="protein sequence ID" value="GEP42687.1"/>
    <property type="molecule type" value="Genomic_DNA"/>
</dbReference>
<evidence type="ECO:0000256" key="1">
    <source>
        <dbReference type="SAM" id="Phobius"/>
    </source>
</evidence>
<gene>
    <name evidence="2" type="ORF">BGE01nite_19780</name>
</gene>
<protein>
    <submittedName>
        <fullName evidence="2">Uncharacterized protein</fullName>
    </submittedName>
</protein>
<organism evidence="2 3">
    <name type="scientific">Brevifollis gellanilyticus</name>
    <dbReference type="NCBI Taxonomy" id="748831"/>
    <lineage>
        <taxon>Bacteria</taxon>
        <taxon>Pseudomonadati</taxon>
        <taxon>Verrucomicrobiota</taxon>
        <taxon>Verrucomicrobiia</taxon>
        <taxon>Verrucomicrobiales</taxon>
        <taxon>Verrucomicrobiaceae</taxon>
    </lineage>
</organism>
<name>A0A512M7H1_9BACT</name>
<sequence>MTSSSPPPRYALLRASALAIASLAMGIAVTGAVARATVLAWAVAAMALITFGATYHLKH</sequence>
<feature type="transmembrane region" description="Helical" evidence="1">
    <location>
        <begin position="38"/>
        <end position="57"/>
    </location>
</feature>
<keyword evidence="1" id="KW-0812">Transmembrane</keyword>
<accession>A0A512M7H1</accession>
<keyword evidence="3" id="KW-1185">Reference proteome</keyword>
<reference evidence="2 3" key="1">
    <citation type="submission" date="2019-07" db="EMBL/GenBank/DDBJ databases">
        <title>Whole genome shotgun sequence of Brevifollis gellanilyticus NBRC 108608.</title>
        <authorList>
            <person name="Hosoyama A."/>
            <person name="Uohara A."/>
            <person name="Ohji S."/>
            <person name="Ichikawa N."/>
        </authorList>
    </citation>
    <scope>NUCLEOTIDE SEQUENCE [LARGE SCALE GENOMIC DNA]</scope>
    <source>
        <strain evidence="2 3">NBRC 108608</strain>
    </source>
</reference>
<dbReference type="InterPro" id="IPR006311">
    <property type="entry name" value="TAT_signal"/>
</dbReference>
<feature type="transmembrane region" description="Helical" evidence="1">
    <location>
        <begin position="12"/>
        <end position="32"/>
    </location>
</feature>
<dbReference type="Proteomes" id="UP000321577">
    <property type="component" value="Unassembled WGS sequence"/>
</dbReference>
<comment type="caution">
    <text evidence="2">The sequence shown here is derived from an EMBL/GenBank/DDBJ whole genome shotgun (WGS) entry which is preliminary data.</text>
</comment>
<evidence type="ECO:0000313" key="2">
    <source>
        <dbReference type="EMBL" id="GEP42687.1"/>
    </source>
</evidence>
<dbReference type="AlphaFoldDB" id="A0A512M7H1"/>
<proteinExistence type="predicted"/>
<keyword evidence="1" id="KW-0472">Membrane</keyword>
<dbReference type="RefSeq" id="WP_146850275.1">
    <property type="nucleotide sequence ID" value="NZ_BKAG01000011.1"/>
</dbReference>
<dbReference type="PROSITE" id="PS51318">
    <property type="entry name" value="TAT"/>
    <property type="match status" value="1"/>
</dbReference>